<dbReference type="GO" id="GO:0046943">
    <property type="term" value="F:carboxylic acid transmembrane transporter activity"/>
    <property type="evidence" value="ECO:0007669"/>
    <property type="project" value="TreeGrafter"/>
</dbReference>
<evidence type="ECO:0000256" key="5">
    <source>
        <dbReference type="SAM" id="Phobius"/>
    </source>
</evidence>
<dbReference type="RefSeq" id="WP_217652473.1">
    <property type="nucleotide sequence ID" value="NZ_BAPR01000023.1"/>
</dbReference>
<dbReference type="PANTHER" id="PTHR23508">
    <property type="entry name" value="CARBOXYLIC ACID TRANSPORTER PROTEIN HOMOLOG"/>
    <property type="match status" value="1"/>
</dbReference>
<evidence type="ECO:0000256" key="1">
    <source>
        <dbReference type="ARBA" id="ARBA00004141"/>
    </source>
</evidence>
<gene>
    <name evidence="6" type="ORF">Aam_056_011</name>
</gene>
<feature type="transmembrane region" description="Helical" evidence="5">
    <location>
        <begin position="89"/>
        <end position="108"/>
    </location>
</feature>
<comment type="subcellular location">
    <subcellularLocation>
        <location evidence="1">Membrane</location>
        <topology evidence="1">Multi-pass membrane protein</topology>
    </subcellularLocation>
</comment>
<keyword evidence="3 5" id="KW-1133">Transmembrane helix</keyword>
<evidence type="ECO:0000313" key="6">
    <source>
        <dbReference type="EMBL" id="GAN80747.1"/>
    </source>
</evidence>
<keyword evidence="7" id="KW-1185">Reference proteome</keyword>
<dbReference type="Gene3D" id="1.20.1250.20">
    <property type="entry name" value="MFS general substrate transporter like domains"/>
    <property type="match status" value="1"/>
</dbReference>
<evidence type="ECO:0000256" key="4">
    <source>
        <dbReference type="ARBA" id="ARBA00023136"/>
    </source>
</evidence>
<name>A0A0D6PGH5_9PROT</name>
<dbReference type="AlphaFoldDB" id="A0A0D6PGH5"/>
<dbReference type="InterPro" id="IPR036259">
    <property type="entry name" value="MFS_trans_sf"/>
</dbReference>
<dbReference type="InterPro" id="IPR011701">
    <property type="entry name" value="MFS"/>
</dbReference>
<accession>A0A0D6PGH5</accession>
<sequence>MLYGVVMMAAFNFLSYGMQDIYVKLFLGHQLHFNHSQMVNAGLIFNAGAVIGGVLFGYLSEKIGRRYAIIGACAIVLITLWPWSHGTTFATIAIATFFMQIGAQGLGASCRCI</sequence>
<dbReference type="PANTHER" id="PTHR23508:SF10">
    <property type="entry name" value="CARBOXYLIC ACID TRANSPORTER PROTEIN HOMOLOG"/>
    <property type="match status" value="1"/>
</dbReference>
<comment type="caution">
    <text evidence="6">The sequence shown here is derived from an EMBL/GenBank/DDBJ whole genome shotgun (WGS) entry which is preliminary data.</text>
</comment>
<feature type="transmembrane region" description="Helical" evidence="5">
    <location>
        <begin position="38"/>
        <end position="59"/>
    </location>
</feature>
<keyword evidence="4 5" id="KW-0472">Membrane</keyword>
<evidence type="ECO:0000313" key="7">
    <source>
        <dbReference type="Proteomes" id="UP000032668"/>
    </source>
</evidence>
<proteinExistence type="predicted"/>
<dbReference type="EMBL" id="BANC01000055">
    <property type="protein sequence ID" value="GAN80747.1"/>
    <property type="molecule type" value="Genomic_DNA"/>
</dbReference>
<dbReference type="Pfam" id="PF07690">
    <property type="entry name" value="MFS_1"/>
    <property type="match status" value="1"/>
</dbReference>
<evidence type="ECO:0000256" key="2">
    <source>
        <dbReference type="ARBA" id="ARBA00022692"/>
    </source>
</evidence>
<reference evidence="6 7" key="1">
    <citation type="submission" date="2012-11" db="EMBL/GenBank/DDBJ databases">
        <title>Whole genome sequence of Acidocella aminolytica 101 = DSM 11237.</title>
        <authorList>
            <person name="Azuma Y."/>
            <person name="Higashiura N."/>
            <person name="Hirakawa H."/>
            <person name="Matsushita K."/>
        </authorList>
    </citation>
    <scope>NUCLEOTIDE SEQUENCE [LARGE SCALE GENOMIC DNA]</scope>
    <source>
        <strain evidence="7">101 / DSM 11237</strain>
    </source>
</reference>
<dbReference type="SUPFAM" id="SSF103473">
    <property type="entry name" value="MFS general substrate transporter"/>
    <property type="match status" value="1"/>
</dbReference>
<dbReference type="GO" id="GO:0005886">
    <property type="term" value="C:plasma membrane"/>
    <property type="evidence" value="ECO:0007669"/>
    <property type="project" value="TreeGrafter"/>
</dbReference>
<dbReference type="Proteomes" id="UP000032668">
    <property type="component" value="Unassembled WGS sequence"/>
</dbReference>
<evidence type="ECO:0000256" key="3">
    <source>
        <dbReference type="ARBA" id="ARBA00022989"/>
    </source>
</evidence>
<keyword evidence="2 5" id="KW-0812">Transmembrane</keyword>
<organism evidence="6 7">
    <name type="scientific">Acidocella aminolytica 101 = DSM 11237</name>
    <dbReference type="NCBI Taxonomy" id="1120923"/>
    <lineage>
        <taxon>Bacteria</taxon>
        <taxon>Pseudomonadati</taxon>
        <taxon>Pseudomonadota</taxon>
        <taxon>Alphaproteobacteria</taxon>
        <taxon>Acetobacterales</taxon>
        <taxon>Acidocellaceae</taxon>
        <taxon>Acidocella</taxon>
    </lineage>
</organism>
<feature type="transmembrane region" description="Helical" evidence="5">
    <location>
        <begin position="66"/>
        <end position="83"/>
    </location>
</feature>
<dbReference type="STRING" id="1120923.SAMN02746095_01836"/>
<protein>
    <submittedName>
        <fullName evidence="6">Major facilitator superfamily transporter</fullName>
    </submittedName>
</protein>